<keyword evidence="5" id="KW-1185">Reference proteome</keyword>
<dbReference type="PANTHER" id="PTHR31785">
    <property type="entry name" value="UPF0524 PROTEIN C3ORF70"/>
    <property type="match status" value="1"/>
</dbReference>
<protein>
    <submittedName>
        <fullName evidence="4">Uncharacterized protein</fullName>
    </submittedName>
</protein>
<proteinExistence type="inferred from homology"/>
<reference evidence="4 5" key="1">
    <citation type="submission" date="2024-09" db="EMBL/GenBank/DDBJ databases">
        <title>A chromosome-level genome assembly of Gray's grenadier anchovy, Coilia grayii.</title>
        <authorList>
            <person name="Fu Z."/>
        </authorList>
    </citation>
    <scope>NUCLEOTIDE SEQUENCE [LARGE SCALE GENOMIC DNA]</scope>
    <source>
        <strain evidence="4">G4</strain>
        <tissue evidence="4">Muscle</tissue>
    </source>
</reference>
<evidence type="ECO:0000313" key="4">
    <source>
        <dbReference type="EMBL" id="KAL2081020.1"/>
    </source>
</evidence>
<feature type="compositionally biased region" description="Low complexity" evidence="3">
    <location>
        <begin position="172"/>
        <end position="185"/>
    </location>
</feature>
<dbReference type="GO" id="GO:0007399">
    <property type="term" value="P:nervous system development"/>
    <property type="evidence" value="ECO:0007669"/>
    <property type="project" value="UniProtKB-KW"/>
</dbReference>
<feature type="compositionally biased region" description="Polar residues" evidence="3">
    <location>
        <begin position="20"/>
        <end position="30"/>
    </location>
</feature>
<feature type="compositionally biased region" description="Acidic residues" evidence="3">
    <location>
        <begin position="277"/>
        <end position="303"/>
    </location>
</feature>
<dbReference type="Pfam" id="PF15823">
    <property type="entry name" value="UPF0524"/>
    <property type="match status" value="2"/>
</dbReference>
<dbReference type="Proteomes" id="UP001591681">
    <property type="component" value="Unassembled WGS sequence"/>
</dbReference>
<name>A0ABD1J1E1_9TELE</name>
<keyword evidence="2" id="KW-0524">Neurogenesis</keyword>
<comment type="similarity">
    <text evidence="1">Belongs to the UPF0524 family.</text>
</comment>
<evidence type="ECO:0000256" key="3">
    <source>
        <dbReference type="SAM" id="MobiDB-lite"/>
    </source>
</evidence>
<feature type="compositionally biased region" description="Basic and acidic residues" evidence="3">
    <location>
        <begin position="246"/>
        <end position="255"/>
    </location>
</feature>
<feature type="region of interest" description="Disordered" evidence="3">
    <location>
        <begin position="1"/>
        <end position="30"/>
    </location>
</feature>
<accession>A0ABD1J1E1</accession>
<evidence type="ECO:0000256" key="1">
    <source>
        <dbReference type="ARBA" id="ARBA00010215"/>
    </source>
</evidence>
<feature type="compositionally biased region" description="Pro residues" evidence="3">
    <location>
        <begin position="206"/>
        <end position="220"/>
    </location>
</feature>
<dbReference type="InterPro" id="IPR029670">
    <property type="entry name" value="UPF0524_fam"/>
</dbReference>
<evidence type="ECO:0000256" key="2">
    <source>
        <dbReference type="ARBA" id="ARBA00022902"/>
    </source>
</evidence>
<gene>
    <name evidence="4" type="ORF">ACEWY4_022873</name>
</gene>
<dbReference type="AlphaFoldDB" id="A0ABD1J1E1"/>
<sequence>MACCDRDADPNADAGEPMERNQSSVPSPSSALRGTVLEINKVLAESPRLEFSLVSEAKRQKSCKRQENDCKYVYQPMTRVGQLPSTTVPLGPSDPTDTIDLSISLTERFLRIAPWFQPPPCPESPRYCVISDLFIDDYVVKRINGKMCYVQRPPPMMPLAPPHMPPHPPHHPQQCAHPHPHLQQCGHSHPHLQQCGHSHPHHYTQPPTPPPSQPHPPTPCPANQDVQEEQEAPLPLPPTQSCAPMEKAKGPKMDHCSSPSTSEDSGINAIGGNFLESCEEDSCEEEGEEVGGEGVEEEGEEEDRLSSDGKSSPASWDHDECTLLSPSKSLVEIIENIETTV</sequence>
<evidence type="ECO:0000313" key="5">
    <source>
        <dbReference type="Proteomes" id="UP001591681"/>
    </source>
</evidence>
<dbReference type="EMBL" id="JBHFQA010000020">
    <property type="protein sequence ID" value="KAL2081020.1"/>
    <property type="molecule type" value="Genomic_DNA"/>
</dbReference>
<dbReference type="PANTHER" id="PTHR31785:SF2">
    <property type="entry name" value="UPF0524 PROTEIN C3ORF70"/>
    <property type="match status" value="1"/>
</dbReference>
<comment type="caution">
    <text evidence="4">The sequence shown here is derived from an EMBL/GenBank/DDBJ whole genome shotgun (WGS) entry which is preliminary data.</text>
</comment>
<organism evidence="4 5">
    <name type="scientific">Coilia grayii</name>
    <name type="common">Gray's grenadier anchovy</name>
    <dbReference type="NCBI Taxonomy" id="363190"/>
    <lineage>
        <taxon>Eukaryota</taxon>
        <taxon>Metazoa</taxon>
        <taxon>Chordata</taxon>
        <taxon>Craniata</taxon>
        <taxon>Vertebrata</taxon>
        <taxon>Euteleostomi</taxon>
        <taxon>Actinopterygii</taxon>
        <taxon>Neopterygii</taxon>
        <taxon>Teleostei</taxon>
        <taxon>Clupei</taxon>
        <taxon>Clupeiformes</taxon>
        <taxon>Clupeoidei</taxon>
        <taxon>Engraulidae</taxon>
        <taxon>Coilinae</taxon>
        <taxon>Coilia</taxon>
    </lineage>
</organism>
<feature type="region of interest" description="Disordered" evidence="3">
    <location>
        <begin position="159"/>
        <end position="321"/>
    </location>
</feature>